<accession>A0A0E9UA17</accession>
<dbReference type="EMBL" id="GBXM01045995">
    <property type="protein sequence ID" value="JAH62582.1"/>
    <property type="molecule type" value="Transcribed_RNA"/>
</dbReference>
<sequence>MPKVKPSEVWLYFTQKDSNNGTCLCNEKTFCNVVISLFFFFFFFKEGRLLFQILKVLF</sequence>
<organism evidence="1">
    <name type="scientific">Anguilla anguilla</name>
    <name type="common">European freshwater eel</name>
    <name type="synonym">Muraena anguilla</name>
    <dbReference type="NCBI Taxonomy" id="7936"/>
    <lineage>
        <taxon>Eukaryota</taxon>
        <taxon>Metazoa</taxon>
        <taxon>Chordata</taxon>
        <taxon>Craniata</taxon>
        <taxon>Vertebrata</taxon>
        <taxon>Euteleostomi</taxon>
        <taxon>Actinopterygii</taxon>
        <taxon>Neopterygii</taxon>
        <taxon>Teleostei</taxon>
        <taxon>Anguilliformes</taxon>
        <taxon>Anguillidae</taxon>
        <taxon>Anguilla</taxon>
    </lineage>
</organism>
<reference evidence="1" key="2">
    <citation type="journal article" date="2015" name="Fish Shellfish Immunol.">
        <title>Early steps in the European eel (Anguilla anguilla)-Vibrio vulnificus interaction in the gills: Role of the RtxA13 toxin.</title>
        <authorList>
            <person name="Callol A."/>
            <person name="Pajuelo D."/>
            <person name="Ebbesson L."/>
            <person name="Teles M."/>
            <person name="MacKenzie S."/>
            <person name="Amaro C."/>
        </authorList>
    </citation>
    <scope>NUCLEOTIDE SEQUENCE</scope>
</reference>
<dbReference type="AlphaFoldDB" id="A0A0E9UA17"/>
<proteinExistence type="predicted"/>
<reference evidence="1" key="1">
    <citation type="submission" date="2014-11" db="EMBL/GenBank/DDBJ databases">
        <authorList>
            <person name="Amaro Gonzalez C."/>
        </authorList>
    </citation>
    <scope>NUCLEOTIDE SEQUENCE</scope>
</reference>
<evidence type="ECO:0000313" key="1">
    <source>
        <dbReference type="EMBL" id="JAH62582.1"/>
    </source>
</evidence>
<name>A0A0E9UA17_ANGAN</name>
<protein>
    <submittedName>
        <fullName evidence="1">Uncharacterized protein</fullName>
    </submittedName>
</protein>